<dbReference type="AlphaFoldDB" id="A0ABD2AD80"/>
<evidence type="ECO:0000313" key="2">
    <source>
        <dbReference type="Proteomes" id="UP001607302"/>
    </source>
</evidence>
<dbReference type="EMBL" id="JAUDFV010000152">
    <property type="protein sequence ID" value="KAL2718577.1"/>
    <property type="molecule type" value="Genomic_DNA"/>
</dbReference>
<accession>A0ABD2AD80</accession>
<evidence type="ECO:0000313" key="1">
    <source>
        <dbReference type="EMBL" id="KAL2718577.1"/>
    </source>
</evidence>
<keyword evidence="2" id="KW-1185">Reference proteome</keyword>
<organism evidence="1 2">
    <name type="scientific">Vespula squamosa</name>
    <name type="common">Southern yellow jacket</name>
    <name type="synonym">Wasp</name>
    <dbReference type="NCBI Taxonomy" id="30214"/>
    <lineage>
        <taxon>Eukaryota</taxon>
        <taxon>Metazoa</taxon>
        <taxon>Ecdysozoa</taxon>
        <taxon>Arthropoda</taxon>
        <taxon>Hexapoda</taxon>
        <taxon>Insecta</taxon>
        <taxon>Pterygota</taxon>
        <taxon>Neoptera</taxon>
        <taxon>Endopterygota</taxon>
        <taxon>Hymenoptera</taxon>
        <taxon>Apocrita</taxon>
        <taxon>Aculeata</taxon>
        <taxon>Vespoidea</taxon>
        <taxon>Vespidae</taxon>
        <taxon>Vespinae</taxon>
        <taxon>Vespula</taxon>
    </lineage>
</organism>
<proteinExistence type="predicted"/>
<reference evidence="1 2" key="1">
    <citation type="journal article" date="2024" name="Ann. Entomol. Soc. Am.">
        <title>Genomic analyses of the southern and eastern yellowjacket wasps (Hymenoptera: Vespidae) reveal evolutionary signatures of social life.</title>
        <authorList>
            <person name="Catto M.A."/>
            <person name="Caine P.B."/>
            <person name="Orr S.E."/>
            <person name="Hunt B.G."/>
            <person name="Goodisman M.A.D."/>
        </authorList>
    </citation>
    <scope>NUCLEOTIDE SEQUENCE [LARGE SCALE GENOMIC DNA]</scope>
    <source>
        <strain evidence="1">233</strain>
        <tissue evidence="1">Head and thorax</tissue>
    </source>
</reference>
<gene>
    <name evidence="1" type="ORF">V1478_012453</name>
</gene>
<protein>
    <submittedName>
        <fullName evidence="1">Zinc finger protein 541-like</fullName>
    </submittedName>
</protein>
<dbReference type="Proteomes" id="UP001607302">
    <property type="component" value="Unassembled WGS sequence"/>
</dbReference>
<name>A0ABD2AD80_VESSQ</name>
<sequence length="344" mass="39512">MDANNSLDYSFTWIVRGTNERSYYEGILQETKKKARSLLSSNIFMKSYLDAIKLRWEIMKETSRDLRNAGSYSRITSANSQHASVNANRQSPLKRHSYKHTIIQHIFVADPNTYRSALNAPLTHISHAGILQNRAVINRERNGAVLHTRSTTSNAYQWRYTHQKYFKDVMINGQPIKYDVDLRDSVVKIQGTCCNWECSKSDNGHKRRFLKTRSDHQMHRYNRQAKMNVLVCSQISGNGSLELFDSESGPDLTLSPQTFTSTTEAFINDNSDSLGVPGDNDTVSLFFSTLHYSPISRWARPKSKVESGEEWLAGFIEAGLRVIPDEMDLRMTRLGRYSPIFRYF</sequence>
<comment type="caution">
    <text evidence="1">The sequence shown here is derived from an EMBL/GenBank/DDBJ whole genome shotgun (WGS) entry which is preliminary data.</text>
</comment>